<evidence type="ECO:0000256" key="1">
    <source>
        <dbReference type="ARBA" id="ARBA00004651"/>
    </source>
</evidence>
<dbReference type="Proteomes" id="UP000094067">
    <property type="component" value="Unassembled WGS sequence"/>
</dbReference>
<evidence type="ECO:0000256" key="4">
    <source>
        <dbReference type="ARBA" id="ARBA00022692"/>
    </source>
</evidence>
<evidence type="ECO:0000256" key="7">
    <source>
        <dbReference type="RuleBase" id="RU363032"/>
    </source>
</evidence>
<dbReference type="PANTHER" id="PTHR43227:SF11">
    <property type="entry name" value="BLL4140 PROTEIN"/>
    <property type="match status" value="1"/>
</dbReference>
<dbReference type="InterPro" id="IPR050809">
    <property type="entry name" value="UgpAE/MalFG_permease"/>
</dbReference>
<feature type="transmembrane region" description="Helical" evidence="7">
    <location>
        <begin position="176"/>
        <end position="199"/>
    </location>
</feature>
<keyword evidence="4 7" id="KW-0812">Transmembrane</keyword>
<keyword evidence="2 7" id="KW-0813">Transport</keyword>
<dbReference type="CDD" id="cd06261">
    <property type="entry name" value="TM_PBP2"/>
    <property type="match status" value="1"/>
</dbReference>
<feature type="transmembrane region" description="Helical" evidence="7">
    <location>
        <begin position="27"/>
        <end position="46"/>
    </location>
</feature>
<evidence type="ECO:0000313" key="10">
    <source>
        <dbReference type="Proteomes" id="UP000094067"/>
    </source>
</evidence>
<keyword evidence="9" id="KW-0762">Sugar transport</keyword>
<dbReference type="EMBL" id="MCGH01000001">
    <property type="protein sequence ID" value="ODM08396.1"/>
    <property type="molecule type" value="Genomic_DNA"/>
</dbReference>
<dbReference type="InterPro" id="IPR035906">
    <property type="entry name" value="MetI-like_sf"/>
</dbReference>
<comment type="subcellular location">
    <subcellularLocation>
        <location evidence="1 7">Cell membrane</location>
        <topology evidence="1 7">Multi-pass membrane protein</topology>
    </subcellularLocation>
</comment>
<name>A0A1E3AJP4_9FIRM</name>
<dbReference type="InterPro" id="IPR000515">
    <property type="entry name" value="MetI-like"/>
</dbReference>
<gene>
    <name evidence="9" type="primary">yteP_1</name>
    <name evidence="9" type="ORF">BEI61_00025</name>
</gene>
<feature type="transmembrane region" description="Helical" evidence="7">
    <location>
        <begin position="93"/>
        <end position="114"/>
    </location>
</feature>
<proteinExistence type="inferred from homology"/>
<evidence type="ECO:0000313" key="9">
    <source>
        <dbReference type="EMBL" id="ODM08396.1"/>
    </source>
</evidence>
<comment type="caution">
    <text evidence="9">The sequence shown here is derived from an EMBL/GenBank/DDBJ whole genome shotgun (WGS) entry which is preliminary data.</text>
</comment>
<dbReference type="GO" id="GO:0005886">
    <property type="term" value="C:plasma membrane"/>
    <property type="evidence" value="ECO:0007669"/>
    <property type="project" value="UniProtKB-SubCell"/>
</dbReference>
<evidence type="ECO:0000256" key="5">
    <source>
        <dbReference type="ARBA" id="ARBA00022989"/>
    </source>
</evidence>
<dbReference type="PANTHER" id="PTHR43227">
    <property type="entry name" value="BLL4140 PROTEIN"/>
    <property type="match status" value="1"/>
</dbReference>
<comment type="similarity">
    <text evidence="7">Belongs to the binding-protein-dependent transport system permease family.</text>
</comment>
<evidence type="ECO:0000256" key="2">
    <source>
        <dbReference type="ARBA" id="ARBA00022448"/>
    </source>
</evidence>
<feature type="transmembrane region" description="Helical" evidence="7">
    <location>
        <begin position="135"/>
        <end position="156"/>
    </location>
</feature>
<dbReference type="PROSITE" id="PS50928">
    <property type="entry name" value="ABC_TM1"/>
    <property type="match status" value="1"/>
</dbReference>
<sequence>MFFTNRRKKVPGSQTKQSRQNSIKKSIPFYIMFIPVLIYFVVFRYVPLLLSLVISVEKYQPAKGIFQSKWVGLEYYKQFIDSVFFWRLIRNTLGINFLQLTIGFAAPIILALLLNEVGRVRYKKLVQTVTYLPNFISSVVVVGMVVTFLSPSTGLINNILARLGMERINFLTEPSYFWIIYTIMTIWQTAGYSAIIYLASLTGISSELYEAARIDGAGRWAQLMHITLPGLTPTIVLLFLMKIGRVLDVGYETIVLMYNPSIYSTADVIGTYVYRRGILNGEYSFASAVGFFQSVIGLLLVLFANRVAKKTSETSLW</sequence>
<reference evidence="9 10" key="1">
    <citation type="submission" date="2016-07" db="EMBL/GenBank/DDBJ databases">
        <title>Characterization of isolates of Eisenbergiella tayi derived from blood cultures, using whole genome sequencing.</title>
        <authorList>
            <person name="Burdz T."/>
            <person name="Wiebe D."/>
            <person name="Huynh C."/>
            <person name="Bernard K."/>
        </authorList>
    </citation>
    <scope>NUCLEOTIDE SEQUENCE [LARGE SCALE GENOMIC DNA]</scope>
    <source>
        <strain evidence="9 10">NML 110608</strain>
    </source>
</reference>
<keyword evidence="3" id="KW-1003">Cell membrane</keyword>
<evidence type="ECO:0000256" key="6">
    <source>
        <dbReference type="ARBA" id="ARBA00023136"/>
    </source>
</evidence>
<dbReference type="Pfam" id="PF00528">
    <property type="entry name" value="BPD_transp_1"/>
    <property type="match status" value="1"/>
</dbReference>
<dbReference type="Gene3D" id="1.10.3720.10">
    <property type="entry name" value="MetI-like"/>
    <property type="match status" value="1"/>
</dbReference>
<feature type="transmembrane region" description="Helical" evidence="7">
    <location>
        <begin position="283"/>
        <end position="304"/>
    </location>
</feature>
<dbReference type="GO" id="GO:0055085">
    <property type="term" value="P:transmembrane transport"/>
    <property type="evidence" value="ECO:0007669"/>
    <property type="project" value="InterPro"/>
</dbReference>
<accession>A0A1E3AJP4</accession>
<dbReference type="AlphaFoldDB" id="A0A1E3AJP4"/>
<feature type="domain" description="ABC transmembrane type-1" evidence="8">
    <location>
        <begin position="89"/>
        <end position="304"/>
    </location>
</feature>
<feature type="transmembrane region" description="Helical" evidence="7">
    <location>
        <begin position="220"/>
        <end position="241"/>
    </location>
</feature>
<dbReference type="PATRIC" id="fig|1432052.4.peg.22"/>
<evidence type="ECO:0000259" key="8">
    <source>
        <dbReference type="PROSITE" id="PS50928"/>
    </source>
</evidence>
<evidence type="ECO:0000256" key="3">
    <source>
        <dbReference type="ARBA" id="ARBA00022475"/>
    </source>
</evidence>
<protein>
    <submittedName>
        <fullName evidence="9">Putative multiple-sugar transport system permease YteP</fullName>
    </submittedName>
</protein>
<dbReference type="SUPFAM" id="SSF161098">
    <property type="entry name" value="MetI-like"/>
    <property type="match status" value="1"/>
</dbReference>
<organism evidence="9 10">
    <name type="scientific">Eisenbergiella tayi</name>
    <dbReference type="NCBI Taxonomy" id="1432052"/>
    <lineage>
        <taxon>Bacteria</taxon>
        <taxon>Bacillati</taxon>
        <taxon>Bacillota</taxon>
        <taxon>Clostridia</taxon>
        <taxon>Lachnospirales</taxon>
        <taxon>Lachnospiraceae</taxon>
        <taxon>Eisenbergiella</taxon>
    </lineage>
</organism>
<keyword evidence="5 7" id="KW-1133">Transmembrane helix</keyword>
<keyword evidence="6 7" id="KW-0472">Membrane</keyword>